<feature type="domain" description="Nucleotide-diphospho-sugar transferase" evidence="2">
    <location>
        <begin position="133"/>
        <end position="429"/>
    </location>
</feature>
<evidence type="ECO:0000313" key="3">
    <source>
        <dbReference type="EMBL" id="KAL1525007.1"/>
    </source>
</evidence>
<dbReference type="Pfam" id="PF03407">
    <property type="entry name" value="Nucleotid_trans"/>
    <property type="match status" value="1"/>
</dbReference>
<evidence type="ECO:0000313" key="4">
    <source>
        <dbReference type="Proteomes" id="UP001515480"/>
    </source>
</evidence>
<dbReference type="EMBL" id="JBGBPQ010000004">
    <property type="protein sequence ID" value="KAL1525007.1"/>
    <property type="molecule type" value="Genomic_DNA"/>
</dbReference>
<sequence>MGRARWLSALFAACALPLLAYRSLRSPPDAPAHGRLPYQHAVISYAPAGGEPAIETRRAAAPPPPPLPPPLTADARAPAWPAAEESYLAFNAAARASLGGAAAARATLHFTFGSSVMMDFVKNWLHFVRRAALAPMLVGAADASLLEFCGREGVPAAAIKPELDVWTYRRRAEAKDKVYTMHAKWKYFRHHDSDFLEMGLIKVAFLWELLTLGFSVLISDLDVVWLNGHWPRWMTWDVPGATLPQAQLIALADILVTTDELNAGKDSRGGRPDHMSDLNTGVVYFRNTNGSLAMVQQWRKSMLAQKDRKDLNENINDQSLFNQVVRGQEMSDGECEQWLARLKASGRVTPKRFQIDSSTRRVFVSNSKLPPCLPEKQCQPTSFTFGTLPMRPFTGGHTWFNQNVQDMEGHEKPENEPITVHFTFQFGDTGEYPHGKRQRAREAALWAVDPPEYFTEGLFVAIDGATYEQDYMDTVYRRFPEWSPQRHMFMDAPQRQAVRDILGLATALDGIMVMPKLWCHCDRYWGFLSNCRFPHVPDMKLPFGCPQDALYESPRWNNKQIRYREHTFLSNPNVPSTLVDNCVFVTVSPAGSVAPVTFNRTHVHLAYGTPMSEVKSAVLKANPAVRLVRIRNADLRRLCRWLGSTEKNEEFNVLTRYILTESSRYCPTEDHGGYHSPPFDWQNPFTAYNCTWGFHSPAPFPTSYTCAASDAVGVRERDDSSAGRGMAVSSVDLEERGNSTTCPRIMLCDYNVLPDGRITKPISWCNIEGYNGMDPKWLGATRHMLAGMPGGRCPYPPGDRPGMPGIPRPHGHYIGVAR</sequence>
<dbReference type="InterPro" id="IPR005069">
    <property type="entry name" value="Nucl-diP-sugar_transferase"/>
</dbReference>
<gene>
    <name evidence="3" type="ORF">AB1Y20_019883</name>
</gene>
<name>A0AB34JVA9_PRYPA</name>
<dbReference type="AlphaFoldDB" id="A0AB34JVA9"/>
<dbReference type="PANTHER" id="PTHR46936:SF1">
    <property type="entry name" value="ARABINOSYLTRANSFERASE XEG113"/>
    <property type="match status" value="1"/>
</dbReference>
<feature type="signal peptide" evidence="1">
    <location>
        <begin position="1"/>
        <end position="20"/>
    </location>
</feature>
<keyword evidence="4" id="KW-1185">Reference proteome</keyword>
<reference evidence="3 4" key="1">
    <citation type="journal article" date="2024" name="Science">
        <title>Giant polyketide synthase enzymes in the biosynthesis of giant marine polyether toxins.</title>
        <authorList>
            <person name="Fallon T.R."/>
            <person name="Shende V.V."/>
            <person name="Wierzbicki I.H."/>
            <person name="Pendleton A.L."/>
            <person name="Watervoot N.F."/>
            <person name="Auber R.P."/>
            <person name="Gonzalez D.J."/>
            <person name="Wisecaver J.H."/>
            <person name="Moore B.S."/>
        </authorList>
    </citation>
    <scope>NUCLEOTIDE SEQUENCE [LARGE SCALE GENOMIC DNA]</scope>
    <source>
        <strain evidence="3 4">12B1</strain>
    </source>
</reference>
<protein>
    <recommendedName>
        <fullName evidence="2">Nucleotide-diphospho-sugar transferase domain-containing protein</fullName>
    </recommendedName>
</protein>
<comment type="caution">
    <text evidence="3">The sequence shown here is derived from an EMBL/GenBank/DDBJ whole genome shotgun (WGS) entry which is preliminary data.</text>
</comment>
<evidence type="ECO:0000259" key="2">
    <source>
        <dbReference type="Pfam" id="PF03407"/>
    </source>
</evidence>
<feature type="chain" id="PRO_5044238059" description="Nucleotide-diphospho-sugar transferase domain-containing protein" evidence="1">
    <location>
        <begin position="21"/>
        <end position="818"/>
    </location>
</feature>
<accession>A0AB34JVA9</accession>
<dbReference type="GO" id="GO:0005794">
    <property type="term" value="C:Golgi apparatus"/>
    <property type="evidence" value="ECO:0007669"/>
    <property type="project" value="TreeGrafter"/>
</dbReference>
<dbReference type="InterPro" id="IPR053250">
    <property type="entry name" value="Glycosyltransferase_77"/>
</dbReference>
<evidence type="ECO:0000256" key="1">
    <source>
        <dbReference type="SAM" id="SignalP"/>
    </source>
</evidence>
<keyword evidence="1" id="KW-0732">Signal</keyword>
<proteinExistence type="predicted"/>
<dbReference type="Proteomes" id="UP001515480">
    <property type="component" value="Unassembled WGS sequence"/>
</dbReference>
<dbReference type="GO" id="GO:0052636">
    <property type="term" value="F:arabinosyltransferase activity"/>
    <property type="evidence" value="ECO:0007669"/>
    <property type="project" value="TreeGrafter"/>
</dbReference>
<organism evidence="3 4">
    <name type="scientific">Prymnesium parvum</name>
    <name type="common">Toxic golden alga</name>
    <dbReference type="NCBI Taxonomy" id="97485"/>
    <lineage>
        <taxon>Eukaryota</taxon>
        <taxon>Haptista</taxon>
        <taxon>Haptophyta</taxon>
        <taxon>Prymnesiophyceae</taxon>
        <taxon>Prymnesiales</taxon>
        <taxon>Prymnesiaceae</taxon>
        <taxon>Prymnesium</taxon>
    </lineage>
</organism>
<dbReference type="PANTHER" id="PTHR46936">
    <property type="entry name" value="ARABINOSYLTRANSFERASE XEG113"/>
    <property type="match status" value="1"/>
</dbReference>